<dbReference type="Pfam" id="PF01408">
    <property type="entry name" value="GFO_IDH_MocA"/>
    <property type="match status" value="1"/>
</dbReference>
<comment type="caution">
    <text evidence="4">The sequence shown here is derived from an EMBL/GenBank/DDBJ whole genome shotgun (WGS) entry which is preliminary data.</text>
</comment>
<dbReference type="Gene3D" id="3.40.50.720">
    <property type="entry name" value="NAD(P)-binding Rossmann-like Domain"/>
    <property type="match status" value="1"/>
</dbReference>
<dbReference type="PANTHER" id="PTHR43818">
    <property type="entry name" value="BCDNA.GH03377"/>
    <property type="match status" value="1"/>
</dbReference>
<dbReference type="Gene3D" id="3.30.360.10">
    <property type="entry name" value="Dihydrodipicolinate Reductase, domain 2"/>
    <property type="match status" value="1"/>
</dbReference>
<reference evidence="4 5" key="1">
    <citation type="submission" date="2018-06" db="EMBL/GenBank/DDBJ databases">
        <title>Comparative genomics of Brasilonema spp. strains.</title>
        <authorList>
            <person name="Alvarenga D.O."/>
            <person name="Fiore M.F."/>
            <person name="Varani A.M."/>
        </authorList>
    </citation>
    <scope>NUCLEOTIDE SEQUENCE [LARGE SCALE GENOMIC DNA]</scope>
    <source>
        <strain evidence="4 5">SPC951</strain>
    </source>
</reference>
<keyword evidence="5" id="KW-1185">Reference proteome</keyword>
<feature type="domain" description="Gfo/Idh/MocA-like oxidoreductase N-terminal" evidence="2">
    <location>
        <begin position="2"/>
        <end position="134"/>
    </location>
</feature>
<gene>
    <name evidence="4" type="ORF">DP116_23970</name>
</gene>
<protein>
    <submittedName>
        <fullName evidence="4">Gfo/Idh/MocA family oxidoreductase</fullName>
    </submittedName>
</protein>
<dbReference type="RefSeq" id="WP_169157542.1">
    <property type="nucleotide sequence ID" value="NZ_CAWPJE010000248.1"/>
</dbReference>
<evidence type="ECO:0000313" key="4">
    <source>
        <dbReference type="EMBL" id="NMG22343.1"/>
    </source>
</evidence>
<evidence type="ECO:0000256" key="1">
    <source>
        <dbReference type="ARBA" id="ARBA00023002"/>
    </source>
</evidence>
<dbReference type="InterPro" id="IPR055170">
    <property type="entry name" value="GFO_IDH_MocA-like_dom"/>
</dbReference>
<dbReference type="PANTHER" id="PTHR43818:SF11">
    <property type="entry name" value="BCDNA.GH03377"/>
    <property type="match status" value="1"/>
</dbReference>
<dbReference type="EMBL" id="QMEB01000247">
    <property type="protein sequence ID" value="NMG22343.1"/>
    <property type="molecule type" value="Genomic_DNA"/>
</dbReference>
<feature type="domain" description="GFO/IDH/MocA-like oxidoreductase" evidence="3">
    <location>
        <begin position="169"/>
        <end position="260"/>
    </location>
</feature>
<dbReference type="Proteomes" id="UP000718564">
    <property type="component" value="Unassembled WGS sequence"/>
</dbReference>
<evidence type="ECO:0000259" key="2">
    <source>
        <dbReference type="Pfam" id="PF01408"/>
    </source>
</evidence>
<evidence type="ECO:0000259" key="3">
    <source>
        <dbReference type="Pfam" id="PF22725"/>
    </source>
</evidence>
<proteinExistence type="predicted"/>
<dbReference type="InterPro" id="IPR036291">
    <property type="entry name" value="NAD(P)-bd_dom_sf"/>
</dbReference>
<accession>A0ABX1PEF7</accession>
<keyword evidence="1" id="KW-0560">Oxidoreductase</keyword>
<dbReference type="InterPro" id="IPR000683">
    <property type="entry name" value="Gfo/Idh/MocA-like_OxRdtase_N"/>
</dbReference>
<organism evidence="4 5">
    <name type="scientific">Brasilonema bromeliae SPC951</name>
    <dbReference type="NCBI Taxonomy" id="385972"/>
    <lineage>
        <taxon>Bacteria</taxon>
        <taxon>Bacillati</taxon>
        <taxon>Cyanobacteriota</taxon>
        <taxon>Cyanophyceae</taxon>
        <taxon>Nostocales</taxon>
        <taxon>Scytonemataceae</taxon>
        <taxon>Brasilonema</taxon>
        <taxon>Bromeliae group (in: Brasilonema)</taxon>
    </lineage>
</organism>
<evidence type="ECO:0000313" key="5">
    <source>
        <dbReference type="Proteomes" id="UP000718564"/>
    </source>
</evidence>
<dbReference type="SUPFAM" id="SSF55347">
    <property type="entry name" value="Glyceraldehyde-3-phosphate dehydrogenase-like, C-terminal domain"/>
    <property type="match status" value="1"/>
</dbReference>
<dbReference type="InterPro" id="IPR050463">
    <property type="entry name" value="Gfo/Idh/MocA_oxidrdct_glycsds"/>
</dbReference>
<sequence length="352" mass="37927">MLRIGVVGIGFMGMIHYLAWRRVSRARVTAISTRNAQRLAGDWRDVKGNFGPPGEVMDLSGVQKYARYEDLLADPEVDVVDLCSPPDKHCEMTLAAFAAGKHVLVEKPIALHPHEAERMTAAAKESGKRLLVAHVLPFLPEFAYAVDAIRGAAFGKFLGGFFRRIVSEPTWIPDFFNPNTVGGPIVDLHIHDAHLIRVLAGMPASVVSSGRTRGDVVEFFTTQFRFADPKLHVVAQSGVIAQQGRPFTHGFEIHLEGATLVFDSQALVGQTEGTGVPLTVLDKSGGSFRPPLGSSDPVDGFVAELTEAADAIETGRPSPLLAGELARDALVLCHRQTEAVRSGEIVAVAAVR</sequence>
<dbReference type="SUPFAM" id="SSF51735">
    <property type="entry name" value="NAD(P)-binding Rossmann-fold domains"/>
    <property type="match status" value="1"/>
</dbReference>
<dbReference type="Pfam" id="PF22725">
    <property type="entry name" value="GFO_IDH_MocA_C3"/>
    <property type="match status" value="1"/>
</dbReference>
<name>A0ABX1PEF7_9CYAN</name>